<evidence type="ECO:0000259" key="2">
    <source>
        <dbReference type="PROSITE" id="PS50181"/>
    </source>
</evidence>
<dbReference type="RefSeq" id="XP_009789413.1">
    <property type="nucleotide sequence ID" value="XM_009791111.1"/>
</dbReference>
<gene>
    <name evidence="4 5 6 7" type="primary">LOC104237040</name>
</gene>
<evidence type="ECO:0000313" key="7">
    <source>
        <dbReference type="RefSeq" id="XP_009789414.1"/>
    </source>
</evidence>
<dbReference type="PROSITE" id="PS50181">
    <property type="entry name" value="FBOX"/>
    <property type="match status" value="1"/>
</dbReference>
<proteinExistence type="predicted"/>
<dbReference type="Proteomes" id="UP000189701">
    <property type="component" value="Unplaced"/>
</dbReference>
<accession>A0A1U7XIE1</accession>
<dbReference type="InterPro" id="IPR036047">
    <property type="entry name" value="F-box-like_dom_sf"/>
</dbReference>
<dbReference type="GeneID" id="104237040"/>
<evidence type="ECO:0000313" key="4">
    <source>
        <dbReference type="RefSeq" id="XP_009789411.1"/>
    </source>
</evidence>
<evidence type="ECO:0000256" key="1">
    <source>
        <dbReference type="SAM" id="MobiDB-lite"/>
    </source>
</evidence>
<dbReference type="SUPFAM" id="SSF81383">
    <property type="entry name" value="F-box domain"/>
    <property type="match status" value="1"/>
</dbReference>
<dbReference type="InterPro" id="IPR053781">
    <property type="entry name" value="F-box_AtFBL13-like"/>
</dbReference>
<dbReference type="PANTHER" id="PTHR31293">
    <property type="entry name" value="RNI-LIKE SUPERFAMILY PROTEIN"/>
    <property type="match status" value="1"/>
</dbReference>
<dbReference type="SMART" id="SM00256">
    <property type="entry name" value="FBOX"/>
    <property type="match status" value="1"/>
</dbReference>
<keyword evidence="3" id="KW-1185">Reference proteome</keyword>
<dbReference type="Pfam" id="PF00646">
    <property type="entry name" value="F-box"/>
    <property type="match status" value="1"/>
</dbReference>
<dbReference type="STRING" id="4096.A0A1U7XIE1"/>
<feature type="domain" description="F-box" evidence="2">
    <location>
        <begin position="49"/>
        <end position="102"/>
    </location>
</feature>
<protein>
    <submittedName>
        <fullName evidence="4 5">F-box/LRR-repeat protein At3g26922-like</fullName>
    </submittedName>
</protein>
<dbReference type="CDD" id="cd22160">
    <property type="entry name" value="F-box_AtFBL13-like"/>
    <property type="match status" value="1"/>
</dbReference>
<dbReference type="Gene3D" id="1.20.1280.50">
    <property type="match status" value="1"/>
</dbReference>
<dbReference type="RefSeq" id="XP_009789414.1">
    <property type="nucleotide sequence ID" value="XM_009791112.1"/>
</dbReference>
<evidence type="ECO:0000313" key="5">
    <source>
        <dbReference type="RefSeq" id="XP_009789412.1"/>
    </source>
</evidence>
<dbReference type="InterPro" id="IPR001810">
    <property type="entry name" value="F-box_dom"/>
</dbReference>
<feature type="region of interest" description="Disordered" evidence="1">
    <location>
        <begin position="14"/>
        <end position="44"/>
    </location>
</feature>
<dbReference type="AlphaFoldDB" id="A0A1U7XIE1"/>
<dbReference type="RefSeq" id="XP_009789411.1">
    <property type="nucleotide sequence ID" value="XM_009791109.1"/>
</dbReference>
<evidence type="ECO:0000313" key="3">
    <source>
        <dbReference type="Proteomes" id="UP000189701"/>
    </source>
</evidence>
<dbReference type="PANTHER" id="PTHR31293:SF12">
    <property type="entry name" value="RNI-LIKE SUPERFAMILY PROTEIN"/>
    <property type="match status" value="1"/>
</dbReference>
<sequence length="158" mass="18324">MKDHFDHFLASRHSRKNGGCSNSSNSSTLRYSSMSKKQKNRVTGVEKPLDRISQLPEALLVQILSLLPTKDAVASCVLSQRWRYLWNSIDSFLFVGSNFKKAENFISFVDHVLMHSTCPKIKKFHLHLDYTSDLNFEWRISRWISFAVERKVEDVVLC</sequence>
<feature type="compositionally biased region" description="Low complexity" evidence="1">
    <location>
        <begin position="17"/>
        <end position="35"/>
    </location>
</feature>
<reference evidence="3" key="1">
    <citation type="journal article" date="2013" name="Genome Biol.">
        <title>Reference genomes and transcriptomes of Nicotiana sylvestris and Nicotiana tomentosiformis.</title>
        <authorList>
            <person name="Sierro N."/>
            <person name="Battey J.N."/>
            <person name="Ouadi S."/>
            <person name="Bovet L."/>
            <person name="Goepfert S."/>
            <person name="Bakaher N."/>
            <person name="Peitsch M.C."/>
            <person name="Ivanov N.V."/>
        </authorList>
    </citation>
    <scope>NUCLEOTIDE SEQUENCE [LARGE SCALE GENOMIC DNA]</scope>
</reference>
<dbReference type="InterPro" id="IPR055294">
    <property type="entry name" value="FBL60-like"/>
</dbReference>
<reference evidence="4 5" key="2">
    <citation type="submission" date="2025-04" db="UniProtKB">
        <authorList>
            <consortium name="RefSeq"/>
        </authorList>
    </citation>
    <scope>IDENTIFICATION</scope>
    <source>
        <tissue evidence="4 5">Leaf</tissue>
    </source>
</reference>
<dbReference type="RefSeq" id="XP_009789412.1">
    <property type="nucleotide sequence ID" value="XM_009791110.1"/>
</dbReference>
<dbReference type="KEGG" id="nsy:104237040"/>
<evidence type="ECO:0000313" key="6">
    <source>
        <dbReference type="RefSeq" id="XP_009789413.1"/>
    </source>
</evidence>
<organism evidence="3 4">
    <name type="scientific">Nicotiana sylvestris</name>
    <name type="common">Wood tobacco</name>
    <name type="synonym">South American tobacco</name>
    <dbReference type="NCBI Taxonomy" id="4096"/>
    <lineage>
        <taxon>Eukaryota</taxon>
        <taxon>Viridiplantae</taxon>
        <taxon>Streptophyta</taxon>
        <taxon>Embryophyta</taxon>
        <taxon>Tracheophyta</taxon>
        <taxon>Spermatophyta</taxon>
        <taxon>Magnoliopsida</taxon>
        <taxon>eudicotyledons</taxon>
        <taxon>Gunneridae</taxon>
        <taxon>Pentapetalae</taxon>
        <taxon>asterids</taxon>
        <taxon>lamiids</taxon>
        <taxon>Solanales</taxon>
        <taxon>Solanaceae</taxon>
        <taxon>Nicotianoideae</taxon>
        <taxon>Nicotianeae</taxon>
        <taxon>Nicotiana</taxon>
    </lineage>
</organism>
<name>A0A1U7XIE1_NICSY</name>